<sequence>MDSGKTNNRLGRLPLVIGMPVMIAQNFDVPGGVVNGCVGKLVSVRYHLGPDGKRYALSAVIEAPDTTPGIIPELPLHHVVSLRDTVKLYFKH</sequence>
<reference evidence="1" key="1">
    <citation type="submission" date="2023-03" db="EMBL/GenBank/DDBJ databases">
        <title>Massive genome expansion in bonnet fungi (Mycena s.s.) driven by repeated elements and novel gene families across ecological guilds.</title>
        <authorList>
            <consortium name="Lawrence Berkeley National Laboratory"/>
            <person name="Harder C.B."/>
            <person name="Miyauchi S."/>
            <person name="Viragh M."/>
            <person name="Kuo A."/>
            <person name="Thoen E."/>
            <person name="Andreopoulos B."/>
            <person name="Lu D."/>
            <person name="Skrede I."/>
            <person name="Drula E."/>
            <person name="Henrissat B."/>
            <person name="Morin E."/>
            <person name="Kohler A."/>
            <person name="Barry K."/>
            <person name="LaButti K."/>
            <person name="Morin E."/>
            <person name="Salamov A."/>
            <person name="Lipzen A."/>
            <person name="Mereny Z."/>
            <person name="Hegedus B."/>
            <person name="Baldrian P."/>
            <person name="Stursova M."/>
            <person name="Weitz H."/>
            <person name="Taylor A."/>
            <person name="Grigoriev I.V."/>
            <person name="Nagy L.G."/>
            <person name="Martin F."/>
            <person name="Kauserud H."/>
        </authorList>
    </citation>
    <scope>NUCLEOTIDE SEQUENCE</scope>
    <source>
        <strain evidence="1">CBHHK182m</strain>
    </source>
</reference>
<protein>
    <recommendedName>
        <fullName evidence="3">DNA helicase</fullName>
    </recommendedName>
</protein>
<evidence type="ECO:0000313" key="1">
    <source>
        <dbReference type="EMBL" id="KAJ7763348.1"/>
    </source>
</evidence>
<gene>
    <name evidence="1" type="ORF">B0H16DRAFT_1311103</name>
</gene>
<feature type="non-terminal residue" evidence="1">
    <location>
        <position position="92"/>
    </location>
</feature>
<dbReference type="AlphaFoldDB" id="A0AAD7JHA0"/>
<keyword evidence="2" id="KW-1185">Reference proteome</keyword>
<dbReference type="EMBL" id="JARKIB010000030">
    <property type="protein sequence ID" value="KAJ7763348.1"/>
    <property type="molecule type" value="Genomic_DNA"/>
</dbReference>
<comment type="caution">
    <text evidence="1">The sequence shown here is derived from an EMBL/GenBank/DDBJ whole genome shotgun (WGS) entry which is preliminary data.</text>
</comment>
<evidence type="ECO:0008006" key="3">
    <source>
        <dbReference type="Google" id="ProtNLM"/>
    </source>
</evidence>
<organism evidence="1 2">
    <name type="scientific">Mycena metata</name>
    <dbReference type="NCBI Taxonomy" id="1033252"/>
    <lineage>
        <taxon>Eukaryota</taxon>
        <taxon>Fungi</taxon>
        <taxon>Dikarya</taxon>
        <taxon>Basidiomycota</taxon>
        <taxon>Agaricomycotina</taxon>
        <taxon>Agaricomycetes</taxon>
        <taxon>Agaricomycetidae</taxon>
        <taxon>Agaricales</taxon>
        <taxon>Marasmiineae</taxon>
        <taxon>Mycenaceae</taxon>
        <taxon>Mycena</taxon>
    </lineage>
</organism>
<name>A0AAD7JHA0_9AGAR</name>
<evidence type="ECO:0000313" key="2">
    <source>
        <dbReference type="Proteomes" id="UP001215598"/>
    </source>
</evidence>
<accession>A0AAD7JHA0</accession>
<dbReference type="Proteomes" id="UP001215598">
    <property type="component" value="Unassembled WGS sequence"/>
</dbReference>
<proteinExistence type="predicted"/>